<evidence type="ECO:0000256" key="1">
    <source>
        <dbReference type="ARBA" id="ARBA00005709"/>
    </source>
</evidence>
<sequence length="319" mass="33915">MTSIMTNTAAIAALSTLRGINNDMETTQNRVATGYRVASAADNSAYWSIATTMRSDRKALETVTDALGLGGAMVDVTYTAMESAIDIVDQIKSKMLAALQPGVDKNKIQLDINEMQEQIISIAKSASFAGENWLYHEFGQSSPGIKSIVGSFNRDASGNVSVTTLDIDTEYTSLIKLGFGGPVATSGNGYLSVIKVGVSYTNSAGATVTGNTTAGVIDFDLTTMTRDELLLQVQATDDALFELTDASSNLGAIKSRIEMQTKFVEDLVDSISTGIGRLVDADMNDESSRLKALQTQQQLGIQSLSIANSSSQAIIQLFN</sequence>
<organism evidence="6 7">
    <name type="scientific">Hoeflea alexandrii</name>
    <dbReference type="NCBI Taxonomy" id="288436"/>
    <lineage>
        <taxon>Bacteria</taxon>
        <taxon>Pseudomonadati</taxon>
        <taxon>Pseudomonadota</taxon>
        <taxon>Alphaproteobacteria</taxon>
        <taxon>Hyphomicrobiales</taxon>
        <taxon>Rhizobiaceae</taxon>
        <taxon>Hoeflea</taxon>
    </lineage>
</organism>
<comment type="function">
    <text evidence="3">Flagellin is the subunit protein which polymerizes to form the filaments of bacterial flagella.</text>
</comment>
<evidence type="ECO:0000256" key="2">
    <source>
        <dbReference type="ARBA" id="ARBA00023143"/>
    </source>
</evidence>
<dbReference type="Pfam" id="PF00700">
    <property type="entry name" value="Flagellin_C"/>
    <property type="match status" value="1"/>
</dbReference>
<evidence type="ECO:0000259" key="4">
    <source>
        <dbReference type="Pfam" id="PF00669"/>
    </source>
</evidence>
<comment type="similarity">
    <text evidence="1 3">Belongs to the bacterial flagellin family.</text>
</comment>
<dbReference type="Gene3D" id="1.20.1330.10">
    <property type="entry name" value="f41 fragment of flagellin, N-terminal domain"/>
    <property type="match status" value="1"/>
</dbReference>
<feature type="domain" description="Flagellin C-terminal" evidence="5">
    <location>
        <begin position="233"/>
        <end position="318"/>
    </location>
</feature>
<keyword evidence="7" id="KW-1185">Reference proteome</keyword>
<dbReference type="Pfam" id="PF00669">
    <property type="entry name" value="Flagellin_N"/>
    <property type="match status" value="1"/>
</dbReference>
<comment type="caution">
    <text evidence="6">The sequence shown here is derived from an EMBL/GenBank/DDBJ whole genome shotgun (WGS) entry which is preliminary data.</text>
</comment>
<dbReference type="PANTHER" id="PTHR42792">
    <property type="entry name" value="FLAGELLIN"/>
    <property type="match status" value="1"/>
</dbReference>
<keyword evidence="3" id="KW-0964">Secreted</keyword>
<keyword evidence="6" id="KW-0969">Cilium</keyword>
<dbReference type="SUPFAM" id="SSF64518">
    <property type="entry name" value="Phase 1 flagellin"/>
    <property type="match status" value="1"/>
</dbReference>
<dbReference type="InterPro" id="IPR001029">
    <property type="entry name" value="Flagellin_N"/>
</dbReference>
<dbReference type="InterPro" id="IPR001492">
    <property type="entry name" value="Flagellin"/>
</dbReference>
<gene>
    <name evidence="6" type="ORF">GTW23_05345</name>
</gene>
<protein>
    <recommendedName>
        <fullName evidence="3">Flagellin</fullName>
    </recommendedName>
</protein>
<dbReference type="EMBL" id="JAAAML010000001">
    <property type="protein sequence ID" value="MCO6407593.1"/>
    <property type="molecule type" value="Genomic_DNA"/>
</dbReference>
<dbReference type="Proteomes" id="UP001320715">
    <property type="component" value="Unassembled WGS sequence"/>
</dbReference>
<dbReference type="PANTHER" id="PTHR42792:SF2">
    <property type="entry name" value="FLAGELLIN"/>
    <property type="match status" value="1"/>
</dbReference>
<evidence type="ECO:0000256" key="3">
    <source>
        <dbReference type="RuleBase" id="RU362073"/>
    </source>
</evidence>
<comment type="subcellular location">
    <subcellularLocation>
        <location evidence="3">Secreted</location>
    </subcellularLocation>
    <subcellularLocation>
        <location evidence="3">Bacterial flagellum</location>
    </subcellularLocation>
</comment>
<name>A0ABT1CNA5_9HYPH</name>
<accession>A0ABT1CNA5</accession>
<reference evidence="6 7" key="1">
    <citation type="submission" date="2020-01" db="EMBL/GenBank/DDBJ databases">
        <title>Genomes of bacteria type strains.</title>
        <authorList>
            <person name="Chen J."/>
            <person name="Zhu S."/>
            <person name="Yang J."/>
        </authorList>
    </citation>
    <scope>NUCLEOTIDE SEQUENCE [LARGE SCALE GENOMIC DNA]</scope>
    <source>
        <strain evidence="6 7">DSM 16655</strain>
    </source>
</reference>
<keyword evidence="2 3" id="KW-0975">Bacterial flagellum</keyword>
<proteinExistence type="inferred from homology"/>
<dbReference type="InterPro" id="IPR046358">
    <property type="entry name" value="Flagellin_C"/>
</dbReference>
<feature type="domain" description="Flagellin N-terminal" evidence="4">
    <location>
        <begin position="4"/>
        <end position="134"/>
    </location>
</feature>
<evidence type="ECO:0000313" key="6">
    <source>
        <dbReference type="EMBL" id="MCO6407593.1"/>
    </source>
</evidence>
<keyword evidence="6" id="KW-0282">Flagellum</keyword>
<evidence type="ECO:0000259" key="5">
    <source>
        <dbReference type="Pfam" id="PF00700"/>
    </source>
</evidence>
<evidence type="ECO:0000313" key="7">
    <source>
        <dbReference type="Proteomes" id="UP001320715"/>
    </source>
</evidence>
<dbReference type="RefSeq" id="WP_252914914.1">
    <property type="nucleotide sequence ID" value="NZ_JAAAML010000001.1"/>
</dbReference>
<keyword evidence="6" id="KW-0966">Cell projection</keyword>